<evidence type="ECO:0000313" key="3">
    <source>
        <dbReference type="EMBL" id="SDZ55093.1"/>
    </source>
</evidence>
<keyword evidence="4" id="KW-1185">Reference proteome</keyword>
<organism evidence="3 4">
    <name type="scientific">Asanoa ishikariensis</name>
    <dbReference type="NCBI Taxonomy" id="137265"/>
    <lineage>
        <taxon>Bacteria</taxon>
        <taxon>Bacillati</taxon>
        <taxon>Actinomycetota</taxon>
        <taxon>Actinomycetes</taxon>
        <taxon>Micromonosporales</taxon>
        <taxon>Micromonosporaceae</taxon>
        <taxon>Asanoa</taxon>
    </lineage>
</organism>
<dbReference type="STRING" id="137265.SAMN05421684_6580"/>
<dbReference type="Proteomes" id="UP000199632">
    <property type="component" value="Unassembled WGS sequence"/>
</dbReference>
<keyword evidence="2" id="KW-0732">Signal</keyword>
<protein>
    <submittedName>
        <fullName evidence="3">Uncharacterized protein</fullName>
    </submittedName>
</protein>
<proteinExistence type="predicted"/>
<dbReference type="AlphaFoldDB" id="A0A1H3TXX5"/>
<feature type="compositionally biased region" description="Low complexity" evidence="1">
    <location>
        <begin position="121"/>
        <end position="131"/>
    </location>
</feature>
<dbReference type="EMBL" id="FNQB01000003">
    <property type="protein sequence ID" value="SDZ55093.1"/>
    <property type="molecule type" value="Genomic_DNA"/>
</dbReference>
<evidence type="ECO:0000256" key="2">
    <source>
        <dbReference type="SAM" id="SignalP"/>
    </source>
</evidence>
<feature type="chain" id="PRO_5038379172" evidence="2">
    <location>
        <begin position="23"/>
        <end position="278"/>
    </location>
</feature>
<evidence type="ECO:0000313" key="4">
    <source>
        <dbReference type="Proteomes" id="UP000199632"/>
    </source>
</evidence>
<evidence type="ECO:0000256" key="1">
    <source>
        <dbReference type="SAM" id="MobiDB-lite"/>
    </source>
</evidence>
<gene>
    <name evidence="3" type="ORF">SAMN05421684_6580</name>
</gene>
<reference evidence="4" key="1">
    <citation type="submission" date="2016-10" db="EMBL/GenBank/DDBJ databases">
        <authorList>
            <person name="Varghese N."/>
            <person name="Submissions S."/>
        </authorList>
    </citation>
    <scope>NUCLEOTIDE SEQUENCE [LARGE SCALE GENOMIC DNA]</scope>
    <source>
        <strain evidence="4">DSM 44718</strain>
    </source>
</reference>
<name>A0A1H3TXX5_9ACTN</name>
<feature type="signal peptide" evidence="2">
    <location>
        <begin position="1"/>
        <end position="22"/>
    </location>
</feature>
<feature type="region of interest" description="Disordered" evidence="1">
    <location>
        <begin position="114"/>
        <end position="139"/>
    </location>
</feature>
<accession>A0A1H3TXX5</accession>
<sequence>MKPRLLALLLLTGLFITPLAGCAEPAFDPVEPEPDDGSAYPGRYRVSGAVLENAEHGPQLCRSVGDSLPPQCTGLDIVGWSWDGLDHEESGGVRWGHFEIVATFDGVRLTLAEPPQPPTVQRPDPEPNLTTPCPPPPGGWRVVDEAKATTAAYKEAFELAYAAPDAAGAWIDQNGGMNDPRKLVVNARFTGDLAAHEARLRAVWGGALCVSRAARSTAELNRVAAELSGEPGVLSAGADIRTNQVVAEVYVADDARQRDLDARYGVGVVRLTGYLEPA</sequence>